<accession>A0A9D4SPR1</accession>
<keyword evidence="3" id="KW-0460">Magnesium</keyword>
<organism evidence="7 8">
    <name type="scientific">Rhipicephalus sanguineus</name>
    <name type="common">Brown dog tick</name>
    <name type="synonym">Ixodes sanguineus</name>
    <dbReference type="NCBI Taxonomy" id="34632"/>
    <lineage>
        <taxon>Eukaryota</taxon>
        <taxon>Metazoa</taxon>
        <taxon>Ecdysozoa</taxon>
        <taxon>Arthropoda</taxon>
        <taxon>Chelicerata</taxon>
        <taxon>Arachnida</taxon>
        <taxon>Acari</taxon>
        <taxon>Parasitiformes</taxon>
        <taxon>Ixodida</taxon>
        <taxon>Ixodoidea</taxon>
        <taxon>Ixodidae</taxon>
        <taxon>Rhipicephalinae</taxon>
        <taxon>Rhipicephalus</taxon>
        <taxon>Rhipicephalus</taxon>
    </lineage>
</organism>
<feature type="compositionally biased region" description="Basic and acidic residues" evidence="6">
    <location>
        <begin position="22"/>
        <end position="32"/>
    </location>
</feature>
<dbReference type="AlphaFoldDB" id="A0A9D4SPR1"/>
<dbReference type="VEuPathDB" id="VectorBase:RSAN_049362"/>
<evidence type="ECO:0000313" key="7">
    <source>
        <dbReference type="EMBL" id="KAH7939488.1"/>
    </source>
</evidence>
<gene>
    <name evidence="7" type="ORF">HPB52_013167</name>
</gene>
<dbReference type="Gene3D" id="3.20.20.190">
    <property type="entry name" value="Phosphatidylinositol (PI) phosphodiesterase"/>
    <property type="match status" value="1"/>
</dbReference>
<evidence type="ECO:0000256" key="1">
    <source>
        <dbReference type="ARBA" id="ARBA00000110"/>
    </source>
</evidence>
<feature type="region of interest" description="Disordered" evidence="6">
    <location>
        <begin position="22"/>
        <end position="57"/>
    </location>
</feature>
<protein>
    <recommendedName>
        <fullName evidence="9">Sphingomyelinase</fullName>
    </recommendedName>
</protein>
<reference evidence="7" key="2">
    <citation type="submission" date="2021-09" db="EMBL/GenBank/DDBJ databases">
        <authorList>
            <person name="Jia N."/>
            <person name="Wang J."/>
            <person name="Shi W."/>
            <person name="Du L."/>
            <person name="Sun Y."/>
            <person name="Zhan W."/>
            <person name="Jiang J."/>
            <person name="Wang Q."/>
            <person name="Zhang B."/>
            <person name="Ji P."/>
            <person name="Sakyi L.B."/>
            <person name="Cui X."/>
            <person name="Yuan T."/>
            <person name="Jiang B."/>
            <person name="Yang W."/>
            <person name="Lam T.T.-Y."/>
            <person name="Chang Q."/>
            <person name="Ding S."/>
            <person name="Wang X."/>
            <person name="Zhu J."/>
            <person name="Ruan X."/>
            <person name="Zhao L."/>
            <person name="Wei J."/>
            <person name="Que T."/>
            <person name="Du C."/>
            <person name="Cheng J."/>
            <person name="Dai P."/>
            <person name="Han X."/>
            <person name="Huang E."/>
            <person name="Gao Y."/>
            <person name="Liu J."/>
            <person name="Shao H."/>
            <person name="Ye R."/>
            <person name="Li L."/>
            <person name="Wei W."/>
            <person name="Wang X."/>
            <person name="Wang C."/>
            <person name="Huo Q."/>
            <person name="Li W."/>
            <person name="Guo W."/>
            <person name="Chen H."/>
            <person name="Chen S."/>
            <person name="Zhou L."/>
            <person name="Zhou L."/>
            <person name="Ni X."/>
            <person name="Tian J."/>
            <person name="Zhou Y."/>
            <person name="Sheng Y."/>
            <person name="Liu T."/>
            <person name="Pan Y."/>
            <person name="Xia L."/>
            <person name="Li J."/>
            <person name="Zhao F."/>
            <person name="Cao W."/>
        </authorList>
    </citation>
    <scope>NUCLEOTIDE SEQUENCE</scope>
    <source>
        <strain evidence="7">Rsan-2018</strain>
        <tissue evidence="7">Larvae</tissue>
    </source>
</reference>
<evidence type="ECO:0000256" key="3">
    <source>
        <dbReference type="ARBA" id="ARBA00022842"/>
    </source>
</evidence>
<dbReference type="GO" id="GO:0008081">
    <property type="term" value="F:phosphoric diester hydrolase activity"/>
    <property type="evidence" value="ECO:0007669"/>
    <property type="project" value="InterPro"/>
</dbReference>
<dbReference type="GO" id="GO:0016829">
    <property type="term" value="F:lyase activity"/>
    <property type="evidence" value="ECO:0007669"/>
    <property type="project" value="UniProtKB-KW"/>
</dbReference>
<keyword evidence="4" id="KW-1015">Disulfide bond</keyword>
<dbReference type="GO" id="GO:0046872">
    <property type="term" value="F:metal ion binding"/>
    <property type="evidence" value="ECO:0007669"/>
    <property type="project" value="UniProtKB-KW"/>
</dbReference>
<evidence type="ECO:0008006" key="9">
    <source>
        <dbReference type="Google" id="ProtNLM"/>
    </source>
</evidence>
<evidence type="ECO:0000256" key="4">
    <source>
        <dbReference type="ARBA" id="ARBA00023157"/>
    </source>
</evidence>
<keyword evidence="5" id="KW-0456">Lyase</keyword>
<keyword evidence="8" id="KW-1185">Reference proteome</keyword>
<dbReference type="GO" id="GO:0006629">
    <property type="term" value="P:lipid metabolic process"/>
    <property type="evidence" value="ECO:0007669"/>
    <property type="project" value="InterPro"/>
</dbReference>
<evidence type="ECO:0000256" key="2">
    <source>
        <dbReference type="ARBA" id="ARBA00022723"/>
    </source>
</evidence>
<dbReference type="InterPro" id="IPR017946">
    <property type="entry name" value="PLC-like_Pdiesterase_TIM-brl"/>
</dbReference>
<dbReference type="EMBL" id="JABSTV010001254">
    <property type="protein sequence ID" value="KAH7939488.1"/>
    <property type="molecule type" value="Genomic_DNA"/>
</dbReference>
<sequence>MILTRSTGCGRAVEDKDEQFVARGSGMREKRQSRPGLHELPPSTSNYTARSSTPRHHAPAVSRPFYIIGHMANSLEEVDKFLREGSNALEADIEFANNGTVMGTYHGVPCDCFRSCYKRERIAKFLRHIRDITAWIRRVCNRCLAFWELTTSKCLKSSKYTAGWSLAQNILIYLWKGVEQQYRMNVLLCINYVKDSDVIAGALAYMRKYGPGGFFRNIGFDVGMNDALSSIGHMYERLGIKGHRWQGDGLTNCLRFLMPLDRLLKTIKLRESKHGYVDKVYHWTIDLPVYIENSIWLGVDGIITNVPMNVYRVVTSQRFRGRLRVANIKDNPWQKIPRGREEIEEAHVYSLANTVSGGGEGK</sequence>
<name>A0A9D4SPR1_RHISA</name>
<comment type="caution">
    <text evidence="7">The sequence shown here is derived from an EMBL/GenBank/DDBJ whole genome shotgun (WGS) entry which is preliminary data.</text>
</comment>
<proteinExistence type="predicted"/>
<keyword evidence="2" id="KW-0479">Metal-binding</keyword>
<evidence type="ECO:0000313" key="8">
    <source>
        <dbReference type="Proteomes" id="UP000821837"/>
    </source>
</evidence>
<reference evidence="7" key="1">
    <citation type="journal article" date="2020" name="Cell">
        <title>Large-Scale Comparative Analyses of Tick Genomes Elucidate Their Genetic Diversity and Vector Capacities.</title>
        <authorList>
            <consortium name="Tick Genome and Microbiome Consortium (TIGMIC)"/>
            <person name="Jia N."/>
            <person name="Wang J."/>
            <person name="Shi W."/>
            <person name="Du L."/>
            <person name="Sun Y."/>
            <person name="Zhan W."/>
            <person name="Jiang J.F."/>
            <person name="Wang Q."/>
            <person name="Zhang B."/>
            <person name="Ji P."/>
            <person name="Bell-Sakyi L."/>
            <person name="Cui X.M."/>
            <person name="Yuan T.T."/>
            <person name="Jiang B.G."/>
            <person name="Yang W.F."/>
            <person name="Lam T.T."/>
            <person name="Chang Q.C."/>
            <person name="Ding S.J."/>
            <person name="Wang X.J."/>
            <person name="Zhu J.G."/>
            <person name="Ruan X.D."/>
            <person name="Zhao L."/>
            <person name="Wei J.T."/>
            <person name="Ye R.Z."/>
            <person name="Que T.C."/>
            <person name="Du C.H."/>
            <person name="Zhou Y.H."/>
            <person name="Cheng J.X."/>
            <person name="Dai P.F."/>
            <person name="Guo W.B."/>
            <person name="Han X.H."/>
            <person name="Huang E.J."/>
            <person name="Li L.F."/>
            <person name="Wei W."/>
            <person name="Gao Y.C."/>
            <person name="Liu J.Z."/>
            <person name="Shao H.Z."/>
            <person name="Wang X."/>
            <person name="Wang C.C."/>
            <person name="Yang T.C."/>
            <person name="Huo Q.B."/>
            <person name="Li W."/>
            <person name="Chen H.Y."/>
            <person name="Chen S.E."/>
            <person name="Zhou L.G."/>
            <person name="Ni X.B."/>
            <person name="Tian J.H."/>
            <person name="Sheng Y."/>
            <person name="Liu T."/>
            <person name="Pan Y.S."/>
            <person name="Xia L.Y."/>
            <person name="Li J."/>
            <person name="Zhao F."/>
            <person name="Cao W.C."/>
        </authorList>
    </citation>
    <scope>NUCLEOTIDE SEQUENCE</scope>
    <source>
        <strain evidence="7">Rsan-2018</strain>
    </source>
</reference>
<feature type="compositionally biased region" description="Polar residues" evidence="6">
    <location>
        <begin position="42"/>
        <end position="52"/>
    </location>
</feature>
<dbReference type="Proteomes" id="UP000821837">
    <property type="component" value="Chromosome 8"/>
</dbReference>
<evidence type="ECO:0000256" key="6">
    <source>
        <dbReference type="SAM" id="MobiDB-lite"/>
    </source>
</evidence>
<evidence type="ECO:0000256" key="5">
    <source>
        <dbReference type="ARBA" id="ARBA00023239"/>
    </source>
</evidence>
<comment type="catalytic activity">
    <reaction evidence="1">
        <text>an N-(acyl)-sphingosylphosphoethanolamine = an N-(acyl)-sphingosyl-1,3-cyclic phosphate + ethanolamine</text>
        <dbReference type="Rhea" id="RHEA:60648"/>
        <dbReference type="ChEBI" id="CHEBI:57603"/>
        <dbReference type="ChEBI" id="CHEBI:143891"/>
        <dbReference type="ChEBI" id="CHEBI:143892"/>
    </reaction>
</comment>
<dbReference type="SUPFAM" id="SSF51695">
    <property type="entry name" value="PLC-like phosphodiesterases"/>
    <property type="match status" value="1"/>
</dbReference>